<reference evidence="1" key="1">
    <citation type="submission" date="2021-01" db="EMBL/GenBank/DDBJ databases">
        <authorList>
            <person name="Sun Q."/>
        </authorList>
    </citation>
    <scope>NUCLEOTIDE SEQUENCE</scope>
    <source>
        <strain evidence="1">YIM B02566</strain>
    </source>
</reference>
<comment type="caution">
    <text evidence="1">The sequence shown here is derived from an EMBL/GenBank/DDBJ whole genome shotgun (WGS) entry which is preliminary data.</text>
</comment>
<protein>
    <submittedName>
        <fullName evidence="1">L,D-transpeptidase</fullName>
    </submittedName>
</protein>
<keyword evidence="2" id="KW-1185">Reference proteome</keyword>
<evidence type="ECO:0000313" key="2">
    <source>
        <dbReference type="Proteomes" id="UP000616151"/>
    </source>
</evidence>
<dbReference type="Proteomes" id="UP000616151">
    <property type="component" value="Unassembled WGS sequence"/>
</dbReference>
<proteinExistence type="predicted"/>
<name>A0ACC5R048_9HYPH</name>
<evidence type="ECO:0000313" key="1">
    <source>
        <dbReference type="EMBL" id="MBK1865806.1"/>
    </source>
</evidence>
<organism evidence="1 2">
    <name type="scientific">Taklimakanibacter albus</name>
    <dbReference type="NCBI Taxonomy" id="2800327"/>
    <lineage>
        <taxon>Bacteria</taxon>
        <taxon>Pseudomonadati</taxon>
        <taxon>Pseudomonadota</taxon>
        <taxon>Alphaproteobacteria</taxon>
        <taxon>Hyphomicrobiales</taxon>
        <taxon>Aestuariivirgaceae</taxon>
        <taxon>Taklimakanibacter</taxon>
    </lineage>
</organism>
<gene>
    <name evidence="1" type="ORF">JHL16_05545</name>
</gene>
<accession>A0ACC5R048</accession>
<sequence>MAISRRAFVTSALVSGLLAGNREASALAGEPFPVFESDAKEIPYKFRRRSVDYVTSEPPGTIIVETGPKFLYYVEGNGQATRYGVGVGKAGRTWHGEATIGRKEKWPIWVPTPEHLAEFPDMAKYIHGMPGGRDNPMGARALYLYQGDVDTVIRIHGAVKPTLIGKKTTAGCISLINIDIIHLYERVELGAKVVILAPA</sequence>
<dbReference type="EMBL" id="JAENHL010000006">
    <property type="protein sequence ID" value="MBK1865806.1"/>
    <property type="molecule type" value="Genomic_DNA"/>
</dbReference>